<sequence length="65" mass="7597">MDKCFQYMMTSASPTVVSKLITQYSSEGYIPLIGYPYQCDDKYNYYKVPTYNYAIELNKKKAKKA</sequence>
<dbReference type="Proteomes" id="UP000270296">
    <property type="component" value="Unassembled WGS sequence"/>
</dbReference>
<protein>
    <submittedName>
        <fullName evidence="3">ATE_C domain-containing protein</fullName>
    </submittedName>
</protein>
<evidence type="ECO:0000313" key="2">
    <source>
        <dbReference type="Proteomes" id="UP000270296"/>
    </source>
</evidence>
<proteinExistence type="predicted"/>
<reference evidence="1 2" key="2">
    <citation type="submission" date="2018-11" db="EMBL/GenBank/DDBJ databases">
        <authorList>
            <consortium name="Pathogen Informatics"/>
        </authorList>
    </citation>
    <scope>NUCLEOTIDE SEQUENCE [LARGE SCALE GENOMIC DNA]</scope>
</reference>
<gene>
    <name evidence="1" type="ORF">SBAD_LOCUS5040</name>
</gene>
<evidence type="ECO:0000313" key="1">
    <source>
        <dbReference type="EMBL" id="VDP06095.1"/>
    </source>
</evidence>
<dbReference type="EMBL" id="UZAM01008716">
    <property type="protein sequence ID" value="VDP06095.1"/>
    <property type="molecule type" value="Genomic_DNA"/>
</dbReference>
<dbReference type="WBParaSite" id="SBAD_0000524901-mRNA-1">
    <property type="protein sequence ID" value="SBAD_0000524901-mRNA-1"/>
    <property type="gene ID" value="SBAD_0000524901"/>
</dbReference>
<dbReference type="AlphaFoldDB" id="A0A183IN44"/>
<name>A0A183IN44_9BILA</name>
<accession>A0A183IN44</accession>
<evidence type="ECO:0000313" key="3">
    <source>
        <dbReference type="WBParaSite" id="SBAD_0000524901-mRNA-1"/>
    </source>
</evidence>
<keyword evidence="2" id="KW-1185">Reference proteome</keyword>
<organism evidence="3">
    <name type="scientific">Soboliphyme baturini</name>
    <dbReference type="NCBI Taxonomy" id="241478"/>
    <lineage>
        <taxon>Eukaryota</taxon>
        <taxon>Metazoa</taxon>
        <taxon>Ecdysozoa</taxon>
        <taxon>Nematoda</taxon>
        <taxon>Enoplea</taxon>
        <taxon>Dorylaimia</taxon>
        <taxon>Dioctophymatida</taxon>
        <taxon>Dioctophymatoidea</taxon>
        <taxon>Soboliphymatidae</taxon>
        <taxon>Soboliphyme</taxon>
    </lineage>
</organism>
<reference evidence="3" key="1">
    <citation type="submission" date="2016-06" db="UniProtKB">
        <authorList>
            <consortium name="WormBaseParasite"/>
        </authorList>
    </citation>
    <scope>IDENTIFICATION</scope>
</reference>